<sequence length="145" mass="15567">MVSQQVLVKNFYRALLSASYIAGATAVGGPPAGAVAARSIATPLGVASIELAAQQATDFTIGSKAMHEGGLITEPTFALLGEFGPEMVIPLKKKPRSRKQRANDKKKSRAWSEANAALRNKNGQLKKGRTQKDVAQRANRILRRL</sequence>
<dbReference type="EMBL" id="BARW01002841">
    <property type="protein sequence ID" value="GAI60642.1"/>
    <property type="molecule type" value="Genomic_DNA"/>
</dbReference>
<protein>
    <submittedName>
        <fullName evidence="2">Uncharacterized protein</fullName>
    </submittedName>
</protein>
<name>X1PWJ4_9ZZZZ</name>
<comment type="caution">
    <text evidence="2">The sequence shown here is derived from an EMBL/GenBank/DDBJ whole genome shotgun (WGS) entry which is preliminary data.</text>
</comment>
<evidence type="ECO:0000256" key="1">
    <source>
        <dbReference type="SAM" id="MobiDB-lite"/>
    </source>
</evidence>
<accession>X1PWJ4</accession>
<feature type="region of interest" description="Disordered" evidence="1">
    <location>
        <begin position="90"/>
        <end position="145"/>
    </location>
</feature>
<proteinExistence type="predicted"/>
<reference evidence="2" key="1">
    <citation type="journal article" date="2014" name="Front. Microbiol.">
        <title>High frequency of phylogenetically diverse reductive dehalogenase-homologous genes in deep subseafloor sedimentary metagenomes.</title>
        <authorList>
            <person name="Kawai M."/>
            <person name="Futagami T."/>
            <person name="Toyoda A."/>
            <person name="Takaki Y."/>
            <person name="Nishi S."/>
            <person name="Hori S."/>
            <person name="Arai W."/>
            <person name="Tsubouchi T."/>
            <person name="Morono Y."/>
            <person name="Uchiyama I."/>
            <person name="Ito T."/>
            <person name="Fujiyama A."/>
            <person name="Inagaki F."/>
            <person name="Takami H."/>
        </authorList>
    </citation>
    <scope>NUCLEOTIDE SEQUENCE</scope>
    <source>
        <strain evidence="2">Expedition CK06-06</strain>
    </source>
</reference>
<feature type="compositionally biased region" description="Basic residues" evidence="1">
    <location>
        <begin position="91"/>
        <end position="109"/>
    </location>
</feature>
<organism evidence="2">
    <name type="scientific">marine sediment metagenome</name>
    <dbReference type="NCBI Taxonomy" id="412755"/>
    <lineage>
        <taxon>unclassified sequences</taxon>
        <taxon>metagenomes</taxon>
        <taxon>ecological metagenomes</taxon>
    </lineage>
</organism>
<gene>
    <name evidence="2" type="ORF">S12H4_07638</name>
</gene>
<evidence type="ECO:0000313" key="2">
    <source>
        <dbReference type="EMBL" id="GAI60642.1"/>
    </source>
</evidence>
<dbReference type="AlphaFoldDB" id="X1PWJ4"/>